<evidence type="ECO:0000256" key="3">
    <source>
        <dbReference type="ARBA" id="ARBA00022525"/>
    </source>
</evidence>
<dbReference type="GO" id="GO:0005509">
    <property type="term" value="F:calcium ion binding"/>
    <property type="evidence" value="ECO:0007669"/>
    <property type="project" value="InterPro"/>
</dbReference>
<feature type="domain" description="P/Homo B" evidence="12">
    <location>
        <begin position="380"/>
        <end position="516"/>
    </location>
</feature>
<keyword evidence="7 11" id="KW-0378">Hydrolase</keyword>
<keyword evidence="9" id="KW-0106">Calcium</keyword>
<dbReference type="InterPro" id="IPR008979">
    <property type="entry name" value="Galactose-bd-like_sf"/>
</dbReference>
<evidence type="ECO:0000256" key="6">
    <source>
        <dbReference type="ARBA" id="ARBA00022737"/>
    </source>
</evidence>
<evidence type="ECO:0000256" key="10">
    <source>
        <dbReference type="PIRSR" id="PIRSR615500-1"/>
    </source>
</evidence>
<sequence>MSETVINDPLFSQQWYLLNTGQNGGTPGIDLNVLPVWKDYTGKGITVAVVDQGVEYAHPDLAANIDTRISFSGSINGSDGQPVTSDDSHGVAVAGEIAAVAGNGIGGVGVAYDATLASVYIDLSETASDADLNAGFTAVLVQAVTSYDVVNNSWGFSGVFNNFNDADSQGVSEALTNAATNGRDGLGTIVIFAAGNDREKGYDANADNLTNSPYTIAVAAIDNAGKVSSYSTPGASILVAAPSSSDYYTLETTVIPAENEDEEDQVIQQLVPHTYGEVVTSDRVGENGYNTAASPQGDYAYDFGGTSAAAPEVAGVVALMLEANPELGYRDVQDILALTARNTDASGSWSINGATNWNGGGMHTSRDVGYGLVDATAAVRLAETWDTQSTMANLMVYTGGADAQAALGDGTGSASSSIALPAGISVERAEVVLNLTDADASDLEIVLTSPAGTKSTLFDAAGLHAAYPANFSMSSTQYLGESSQGVWTITVSDTKADGSAASFGGWTLNLYGSAATDDTRYVYTNEYRAYVEQDASRALVVDASGTDTFNMSPVTAGAAIDLKSSSISLVDGAPLVIAPFTVIENAYTGDGNDLVVDNSANNNISVGRGNDIMMTTWGKDALDGGKGYDVVGFERNYDSYLIETNNSGIVVSSIQGAKSINNVEVLSFVDRMVLVDDLLSQKTVQASTYSLAVGVL</sequence>
<dbReference type="GO" id="GO:0005737">
    <property type="term" value="C:cytoplasm"/>
    <property type="evidence" value="ECO:0007669"/>
    <property type="project" value="UniProtKB-ARBA"/>
</dbReference>
<evidence type="ECO:0000256" key="11">
    <source>
        <dbReference type="PROSITE-ProRule" id="PRU01240"/>
    </source>
</evidence>
<feature type="active site" description="Charge relay system" evidence="10 11">
    <location>
        <position position="89"/>
    </location>
</feature>
<dbReference type="EMBL" id="CP026538">
    <property type="protein sequence ID" value="QAZ66732.1"/>
    <property type="molecule type" value="Genomic_DNA"/>
</dbReference>
<evidence type="ECO:0000256" key="5">
    <source>
        <dbReference type="ARBA" id="ARBA00022729"/>
    </source>
</evidence>
<dbReference type="PROSITE" id="PS51829">
    <property type="entry name" value="P_HOMO_B"/>
    <property type="match status" value="1"/>
</dbReference>
<dbReference type="InterPro" id="IPR034182">
    <property type="entry name" value="Kexin/furin"/>
</dbReference>
<evidence type="ECO:0000256" key="1">
    <source>
        <dbReference type="ARBA" id="ARBA00004613"/>
    </source>
</evidence>
<keyword evidence="14" id="KW-1185">Reference proteome</keyword>
<comment type="similarity">
    <text evidence="2">Belongs to the peptidase S8 family. Furin subfamily.</text>
</comment>
<dbReference type="SUPFAM" id="SSF51120">
    <property type="entry name" value="beta-Roll"/>
    <property type="match status" value="1"/>
</dbReference>
<feature type="active site" description="Charge relay system" evidence="10 11">
    <location>
        <position position="51"/>
    </location>
</feature>
<dbReference type="PANTHER" id="PTHR42884:SF14">
    <property type="entry name" value="NEUROENDOCRINE CONVERTASE 1"/>
    <property type="match status" value="1"/>
</dbReference>
<dbReference type="AlphaFoldDB" id="A0A4V0YQL6"/>
<protein>
    <submittedName>
        <fullName evidence="13">Regulatory P domain of subtilisin-like proprotein convertase</fullName>
    </submittedName>
</protein>
<feature type="active site" description="Charge relay system" evidence="10 11">
    <location>
        <position position="307"/>
    </location>
</feature>
<keyword evidence="6" id="KW-0677">Repeat</keyword>
<dbReference type="Gene3D" id="3.40.50.200">
    <property type="entry name" value="Peptidase S8/S53 domain"/>
    <property type="match status" value="1"/>
</dbReference>
<dbReference type="Pfam" id="PF00082">
    <property type="entry name" value="Peptidase_S8"/>
    <property type="match status" value="1"/>
</dbReference>
<keyword evidence="8 11" id="KW-0720">Serine protease</keyword>
<keyword evidence="4 11" id="KW-0645">Protease</keyword>
<dbReference type="Pfam" id="PF01483">
    <property type="entry name" value="P_proprotein"/>
    <property type="match status" value="1"/>
</dbReference>
<dbReference type="PROSITE" id="PS00138">
    <property type="entry name" value="SUBTILASE_SER"/>
    <property type="match status" value="1"/>
</dbReference>
<dbReference type="GO" id="GO:0016485">
    <property type="term" value="P:protein processing"/>
    <property type="evidence" value="ECO:0007669"/>
    <property type="project" value="TreeGrafter"/>
</dbReference>
<comment type="subcellular location">
    <subcellularLocation>
        <location evidence="1">Secreted</location>
    </subcellularLocation>
</comment>
<dbReference type="OrthoDB" id="5392553at2"/>
<dbReference type="PANTHER" id="PTHR42884">
    <property type="entry name" value="PROPROTEIN CONVERTASE SUBTILISIN/KEXIN-RELATED"/>
    <property type="match status" value="1"/>
</dbReference>
<dbReference type="InterPro" id="IPR023828">
    <property type="entry name" value="Peptidase_S8_Ser-AS"/>
</dbReference>
<evidence type="ECO:0000259" key="12">
    <source>
        <dbReference type="PROSITE" id="PS51829"/>
    </source>
</evidence>
<evidence type="ECO:0000256" key="4">
    <source>
        <dbReference type="ARBA" id="ARBA00022670"/>
    </source>
</evidence>
<dbReference type="Pfam" id="PF08548">
    <property type="entry name" value="Peptidase_M10_C"/>
    <property type="match status" value="1"/>
</dbReference>
<dbReference type="GO" id="GO:0016020">
    <property type="term" value="C:membrane"/>
    <property type="evidence" value="ECO:0007669"/>
    <property type="project" value="TreeGrafter"/>
</dbReference>
<dbReference type="SUPFAM" id="SSF52743">
    <property type="entry name" value="Subtilisin-like"/>
    <property type="match status" value="1"/>
</dbReference>
<proteinExistence type="inferred from homology"/>
<dbReference type="InterPro" id="IPR000209">
    <property type="entry name" value="Peptidase_S8/S53_dom"/>
</dbReference>
<accession>A0A4V0YQL6</accession>
<keyword evidence="5" id="KW-0732">Signal</keyword>
<dbReference type="Gene3D" id="2.60.120.260">
    <property type="entry name" value="Galactose-binding domain-like"/>
    <property type="match status" value="1"/>
</dbReference>
<dbReference type="InterPro" id="IPR002884">
    <property type="entry name" value="P_dom"/>
</dbReference>
<evidence type="ECO:0000313" key="14">
    <source>
        <dbReference type="Proteomes" id="UP000293296"/>
    </source>
</evidence>
<dbReference type="CDD" id="cd04059">
    <property type="entry name" value="Peptidases_S8_Protein_convertases_Kexins_Furin-like"/>
    <property type="match status" value="1"/>
</dbReference>
<dbReference type="InterPro" id="IPR015500">
    <property type="entry name" value="Peptidase_S8_subtilisin-rel"/>
</dbReference>
<dbReference type="PROSITE" id="PS51892">
    <property type="entry name" value="SUBTILASE"/>
    <property type="match status" value="1"/>
</dbReference>
<keyword evidence="3" id="KW-0964">Secreted</keyword>
<reference evidence="13 14" key="1">
    <citation type="submission" date="2018-02" db="EMBL/GenBank/DDBJ databases">
        <title>Genome sequence of Desulfovibrio carbinolicus DSM 3852.</title>
        <authorList>
            <person name="Wilbanks E."/>
            <person name="Skennerton C.T."/>
            <person name="Orphan V.J."/>
        </authorList>
    </citation>
    <scope>NUCLEOTIDE SEQUENCE [LARGE SCALE GENOMIC DNA]</scope>
    <source>
        <strain evidence="13 14">DSM 3852</strain>
    </source>
</reference>
<gene>
    <name evidence="13" type="ORF">C3Y92_05535</name>
</gene>
<dbReference type="InterPro" id="IPR013858">
    <property type="entry name" value="Peptidase_M10B_C"/>
</dbReference>
<dbReference type="SUPFAM" id="SSF49785">
    <property type="entry name" value="Galactose-binding domain-like"/>
    <property type="match status" value="1"/>
</dbReference>
<dbReference type="GO" id="GO:0004252">
    <property type="term" value="F:serine-type endopeptidase activity"/>
    <property type="evidence" value="ECO:0007669"/>
    <property type="project" value="UniProtKB-UniRule"/>
</dbReference>
<organism evidence="13 14">
    <name type="scientific">Solidesulfovibrio carbinolicus</name>
    <dbReference type="NCBI Taxonomy" id="296842"/>
    <lineage>
        <taxon>Bacteria</taxon>
        <taxon>Pseudomonadati</taxon>
        <taxon>Thermodesulfobacteriota</taxon>
        <taxon>Desulfovibrionia</taxon>
        <taxon>Desulfovibrionales</taxon>
        <taxon>Desulfovibrionaceae</taxon>
        <taxon>Solidesulfovibrio</taxon>
    </lineage>
</organism>
<dbReference type="InterPro" id="IPR036852">
    <property type="entry name" value="Peptidase_S8/S53_dom_sf"/>
</dbReference>
<evidence type="ECO:0000256" key="9">
    <source>
        <dbReference type="ARBA" id="ARBA00022837"/>
    </source>
</evidence>
<dbReference type="GO" id="GO:0005615">
    <property type="term" value="C:extracellular space"/>
    <property type="evidence" value="ECO:0007669"/>
    <property type="project" value="InterPro"/>
</dbReference>
<evidence type="ECO:0000256" key="8">
    <source>
        <dbReference type="ARBA" id="ARBA00022825"/>
    </source>
</evidence>
<dbReference type="RefSeq" id="WP_129350386.1">
    <property type="nucleotide sequence ID" value="NZ_CP026538.1"/>
</dbReference>
<dbReference type="InterPro" id="IPR011049">
    <property type="entry name" value="Serralysin-like_metalloprot_C"/>
</dbReference>
<dbReference type="Gene3D" id="2.150.10.10">
    <property type="entry name" value="Serralysin-like metalloprotease, C-terminal"/>
    <property type="match status" value="1"/>
</dbReference>
<dbReference type="PRINTS" id="PR00723">
    <property type="entry name" value="SUBTILISIN"/>
</dbReference>
<dbReference type="GO" id="GO:0012505">
    <property type="term" value="C:endomembrane system"/>
    <property type="evidence" value="ECO:0007669"/>
    <property type="project" value="UniProtKB-ARBA"/>
</dbReference>
<dbReference type="KEGG" id="dcb:C3Y92_05535"/>
<name>A0A4V0YQL6_9BACT</name>
<dbReference type="Proteomes" id="UP000293296">
    <property type="component" value="Chromosome"/>
</dbReference>
<evidence type="ECO:0000256" key="2">
    <source>
        <dbReference type="ARBA" id="ARBA00005325"/>
    </source>
</evidence>
<evidence type="ECO:0000256" key="7">
    <source>
        <dbReference type="ARBA" id="ARBA00022801"/>
    </source>
</evidence>
<evidence type="ECO:0000313" key="13">
    <source>
        <dbReference type="EMBL" id="QAZ66732.1"/>
    </source>
</evidence>